<protein>
    <submittedName>
        <fullName evidence="7">FAD-binding domain-containing protein</fullName>
    </submittedName>
</protein>
<dbReference type="RefSeq" id="XP_040772717.1">
    <property type="nucleotide sequence ID" value="XM_040917734.1"/>
</dbReference>
<evidence type="ECO:0000256" key="4">
    <source>
        <dbReference type="ARBA" id="ARBA00022827"/>
    </source>
</evidence>
<comment type="similarity">
    <text evidence="2">Belongs to the oxygen-dependent FAD-linked oxidoreductase family.</text>
</comment>
<dbReference type="GO" id="GO:0071949">
    <property type="term" value="F:FAD binding"/>
    <property type="evidence" value="ECO:0007669"/>
    <property type="project" value="InterPro"/>
</dbReference>
<evidence type="ECO:0000256" key="5">
    <source>
        <dbReference type="ARBA" id="ARBA00023002"/>
    </source>
</evidence>
<dbReference type="InterPro" id="IPR036318">
    <property type="entry name" value="FAD-bd_PCMH-like_sf"/>
</dbReference>
<evidence type="ECO:0000259" key="6">
    <source>
        <dbReference type="PROSITE" id="PS51387"/>
    </source>
</evidence>
<dbReference type="SUPFAM" id="SSF56176">
    <property type="entry name" value="FAD-binding/transporter-associated domain-like"/>
    <property type="match status" value="1"/>
</dbReference>
<dbReference type="Gene3D" id="3.30.465.10">
    <property type="match status" value="1"/>
</dbReference>
<proteinExistence type="inferred from homology"/>
<dbReference type="PANTHER" id="PTHR42973">
    <property type="entry name" value="BINDING OXIDOREDUCTASE, PUTATIVE (AFU_ORTHOLOGUE AFUA_1G17690)-RELATED"/>
    <property type="match status" value="1"/>
</dbReference>
<comment type="cofactor">
    <cofactor evidence="1">
        <name>FAD</name>
        <dbReference type="ChEBI" id="CHEBI:57692"/>
    </cofactor>
</comment>
<gene>
    <name evidence="7" type="ORF">M406DRAFT_265422</name>
</gene>
<dbReference type="PROSITE" id="PS51387">
    <property type="entry name" value="FAD_PCMH"/>
    <property type="match status" value="1"/>
</dbReference>
<sequence>MHSQTSFHGCTAAKVSTKKEIAVQSLESLSVPFLDANSNQWTSNATAYNLRVPSIPIVIVLAETDQHVRDAVVSGVAAGMKVNARCGGHSYASLGHGGEDNHLVVDLAAINSVTVDPATHIATVGAGARLGHVATELYKQGGRAISHGSCPGVGISGHILHGGYGWASHNKGLALDWMMGASVVLANGTQVYCSETENPDLFWALRGAGSNFGIVVSYTLNTFPVPSVSTPFKVSLKWHTKEEKINGLQALVNFSRTAPPELNMRLGAFASGGQNFEGIYYGSTDDLSKVMTPLLENTGGELTATQGTWLEGLEYYAEGNSLAISEPYKEHGNFYATSLTLKDLSGESLKDFVNFWHTQAIGFKSGSWFILFDLHGGPASAISAIPNSASAYAHRDKAFLVQLYHYVDNEKCYPHEGISLMQGWIKAATQTLKDGDWGMYINYVDSELDRHTAGKLYWGENLKRLKELKKRYDPTEVFYYPQSISPAT</sequence>
<accession>A0A9P4XVM1</accession>
<evidence type="ECO:0000313" key="8">
    <source>
        <dbReference type="Proteomes" id="UP000803844"/>
    </source>
</evidence>
<dbReference type="GO" id="GO:0016491">
    <property type="term" value="F:oxidoreductase activity"/>
    <property type="evidence" value="ECO:0007669"/>
    <property type="project" value="UniProtKB-KW"/>
</dbReference>
<dbReference type="Gene3D" id="3.40.462.20">
    <property type="match status" value="1"/>
</dbReference>
<dbReference type="AlphaFoldDB" id="A0A9P4XVM1"/>
<keyword evidence="5" id="KW-0560">Oxidoreductase</keyword>
<name>A0A9P4XVM1_CRYP1</name>
<comment type="caution">
    <text evidence="7">The sequence shown here is derived from an EMBL/GenBank/DDBJ whole genome shotgun (WGS) entry which is preliminary data.</text>
</comment>
<dbReference type="GeneID" id="63834863"/>
<keyword evidence="8" id="KW-1185">Reference proteome</keyword>
<dbReference type="OrthoDB" id="415825at2759"/>
<keyword evidence="3" id="KW-0285">Flavoprotein</keyword>
<dbReference type="Proteomes" id="UP000803844">
    <property type="component" value="Unassembled WGS sequence"/>
</dbReference>
<dbReference type="Pfam" id="PF01565">
    <property type="entry name" value="FAD_binding_4"/>
    <property type="match status" value="1"/>
</dbReference>
<dbReference type="InterPro" id="IPR006094">
    <property type="entry name" value="Oxid_FAD_bind_N"/>
</dbReference>
<dbReference type="PANTHER" id="PTHR42973:SF39">
    <property type="entry name" value="FAD-BINDING PCMH-TYPE DOMAIN-CONTAINING PROTEIN"/>
    <property type="match status" value="1"/>
</dbReference>
<dbReference type="InterPro" id="IPR016166">
    <property type="entry name" value="FAD-bd_PCMH"/>
</dbReference>
<evidence type="ECO:0000256" key="1">
    <source>
        <dbReference type="ARBA" id="ARBA00001974"/>
    </source>
</evidence>
<dbReference type="EMBL" id="MU032351">
    <property type="protein sequence ID" value="KAF3761738.1"/>
    <property type="molecule type" value="Genomic_DNA"/>
</dbReference>
<evidence type="ECO:0000256" key="2">
    <source>
        <dbReference type="ARBA" id="ARBA00005466"/>
    </source>
</evidence>
<dbReference type="InterPro" id="IPR016169">
    <property type="entry name" value="FAD-bd_PCMH_sub2"/>
</dbReference>
<reference evidence="7" key="1">
    <citation type="journal article" date="2020" name="Phytopathology">
        <title>Genome sequence of the chestnut blight fungus Cryphonectria parasitica EP155: A fundamental resource for an archetypical invasive plant pathogen.</title>
        <authorList>
            <person name="Crouch J.A."/>
            <person name="Dawe A."/>
            <person name="Aerts A."/>
            <person name="Barry K."/>
            <person name="Churchill A.C.L."/>
            <person name="Grimwood J."/>
            <person name="Hillman B."/>
            <person name="Milgroom M.G."/>
            <person name="Pangilinan J."/>
            <person name="Smith M."/>
            <person name="Salamov A."/>
            <person name="Schmutz J."/>
            <person name="Yadav J."/>
            <person name="Grigoriev I.V."/>
            <person name="Nuss D."/>
        </authorList>
    </citation>
    <scope>NUCLEOTIDE SEQUENCE</scope>
    <source>
        <strain evidence="7">EP155</strain>
    </source>
</reference>
<keyword evidence="4" id="KW-0274">FAD</keyword>
<evidence type="ECO:0000256" key="3">
    <source>
        <dbReference type="ARBA" id="ARBA00022630"/>
    </source>
</evidence>
<organism evidence="7 8">
    <name type="scientific">Cryphonectria parasitica (strain ATCC 38755 / EP155)</name>
    <dbReference type="NCBI Taxonomy" id="660469"/>
    <lineage>
        <taxon>Eukaryota</taxon>
        <taxon>Fungi</taxon>
        <taxon>Dikarya</taxon>
        <taxon>Ascomycota</taxon>
        <taxon>Pezizomycotina</taxon>
        <taxon>Sordariomycetes</taxon>
        <taxon>Sordariomycetidae</taxon>
        <taxon>Diaporthales</taxon>
        <taxon>Cryphonectriaceae</taxon>
        <taxon>Cryphonectria-Endothia species complex</taxon>
        <taxon>Cryphonectria</taxon>
    </lineage>
</organism>
<dbReference type="Pfam" id="PF08031">
    <property type="entry name" value="BBE"/>
    <property type="match status" value="1"/>
</dbReference>
<evidence type="ECO:0000313" key="7">
    <source>
        <dbReference type="EMBL" id="KAF3761738.1"/>
    </source>
</evidence>
<feature type="domain" description="FAD-binding PCMH-type" evidence="6">
    <location>
        <begin position="52"/>
        <end position="225"/>
    </location>
</feature>
<dbReference type="InterPro" id="IPR012951">
    <property type="entry name" value="BBE"/>
</dbReference>
<dbReference type="InterPro" id="IPR050416">
    <property type="entry name" value="FAD-linked_Oxidoreductase"/>
</dbReference>